<dbReference type="InterPro" id="IPR001752">
    <property type="entry name" value="Kinesin_motor_dom"/>
</dbReference>
<dbReference type="PROSITE" id="PS50067">
    <property type="entry name" value="KINESIN_MOTOR_2"/>
    <property type="match status" value="1"/>
</dbReference>
<dbReference type="PANTHER" id="PTHR47972">
    <property type="entry name" value="KINESIN-LIKE PROTEIN KLP-3"/>
    <property type="match status" value="1"/>
</dbReference>
<feature type="coiled-coil region" evidence="3">
    <location>
        <begin position="146"/>
        <end position="380"/>
    </location>
</feature>
<dbReference type="SUPFAM" id="SSF52540">
    <property type="entry name" value="P-loop containing nucleoside triphosphate hydrolases"/>
    <property type="match status" value="1"/>
</dbReference>
<dbReference type="Gene3D" id="3.40.850.10">
    <property type="entry name" value="Kinesin motor domain"/>
    <property type="match status" value="1"/>
</dbReference>
<reference evidence="5" key="1">
    <citation type="submission" date="2015-12" db="EMBL/GenBank/DDBJ databases">
        <title>Gene expression during late stages of embryo sac development: a critical building block for successful pollen-pistil interactions.</title>
        <authorList>
            <person name="Liu Y."/>
            <person name="Joly V."/>
            <person name="Sabar M."/>
            <person name="Matton D.P."/>
        </authorList>
    </citation>
    <scope>NUCLEOTIDE SEQUENCE</scope>
</reference>
<dbReference type="GO" id="GO:0003777">
    <property type="term" value="F:microtubule motor activity"/>
    <property type="evidence" value="ECO:0007669"/>
    <property type="project" value="InterPro"/>
</dbReference>
<dbReference type="InterPro" id="IPR036961">
    <property type="entry name" value="Kinesin_motor_dom_sf"/>
</dbReference>
<keyword evidence="2" id="KW-0067">ATP-binding</keyword>
<keyword evidence="3" id="KW-0175">Coiled coil</keyword>
<sequence length="646" mass="74842">MKTGSDSKFQRALRSPVVTEPSAALIHHVGHKFHEVFQLKQGSDTEIPAARISEMMRSNSLDIAPTQSLLSVVNGILDESVERKNGEIPQRVACLLRKVVQEIERRISTQAEHLRTQSNLFKSREEKYQSRIRIMEDLATGTSEETQIVMNQLHQIKNEKNKAEEKKKIEEQDVPRLKEKDDQIAALKQELEMAKKSYESKENEDHGQNITALKKELEIVKKSYESKEKEDNKEIIALKQEMEIVKKSYESKENEDNKEITALKQEMEIVKKSYELKGQEALKQELEIVKKSYESKEKEEHRQEIAALKQELETVKNSYESNEKEDHRREIADLKQEMEIAKKLYEQHTLEMKEKATEAQQELEEKLKEAMSLLTESRNRIKELETFAQSNSHSWKKKEHIYQIFTDFQLGALRELKFSSQSIRQEVVKTQQSYVEEFNQLGAKVRALGHAAANYSALLAENRKLHNEVQELKGNIRVYCRIRPFLRGQKEKQSVVEYIGENGELIIVNPSKQGKEGRRSFKFNKVYNPAATQADVYSDIQPLIQSVVDGYNVCIFAYGQTGSGKTYTMTGPDKATEENWGVNYRALNDIFRISQTRVNTFTYEITVQMMEIYNEQVRDLLSSDGSPRKYPFIYCMVSDLLLSNIK</sequence>
<feature type="binding site" evidence="2">
    <location>
        <begin position="559"/>
        <end position="566"/>
    </location>
    <ligand>
        <name>ATP</name>
        <dbReference type="ChEBI" id="CHEBI:30616"/>
    </ligand>
</feature>
<evidence type="ECO:0000259" key="4">
    <source>
        <dbReference type="PROSITE" id="PS50067"/>
    </source>
</evidence>
<dbReference type="EMBL" id="GEDG01005893">
    <property type="protein sequence ID" value="JAP32573.1"/>
    <property type="molecule type" value="Transcribed_RNA"/>
</dbReference>
<protein>
    <submittedName>
        <fullName evidence="5">Putative kinesin-4-like</fullName>
    </submittedName>
</protein>
<evidence type="ECO:0000256" key="1">
    <source>
        <dbReference type="ARBA" id="ARBA00023175"/>
    </source>
</evidence>
<dbReference type="FunFam" id="3.40.850.10:FF:000111">
    <property type="entry name" value="p-loop nucleoside triphosphate hydrolase superfamily protein with CH (Calponin Homology) domain"/>
    <property type="match status" value="1"/>
</dbReference>
<accession>A0A0V0IJ18</accession>
<organism evidence="5">
    <name type="scientific">Solanum chacoense</name>
    <name type="common">Chaco potato</name>
    <dbReference type="NCBI Taxonomy" id="4108"/>
    <lineage>
        <taxon>Eukaryota</taxon>
        <taxon>Viridiplantae</taxon>
        <taxon>Streptophyta</taxon>
        <taxon>Embryophyta</taxon>
        <taxon>Tracheophyta</taxon>
        <taxon>Spermatophyta</taxon>
        <taxon>Magnoliopsida</taxon>
        <taxon>eudicotyledons</taxon>
        <taxon>Gunneridae</taxon>
        <taxon>Pentapetalae</taxon>
        <taxon>asterids</taxon>
        <taxon>lamiids</taxon>
        <taxon>Solanales</taxon>
        <taxon>Solanaceae</taxon>
        <taxon>Solanoideae</taxon>
        <taxon>Solaneae</taxon>
        <taxon>Solanum</taxon>
    </lineage>
</organism>
<feature type="domain" description="Kinesin motor" evidence="4">
    <location>
        <begin position="475"/>
        <end position="646"/>
    </location>
</feature>
<name>A0A0V0IJ18_SOLCH</name>
<dbReference type="PANTHER" id="PTHR47972:SF50">
    <property type="entry name" value="KINESIN-LIKE PROTEIN KIN-14P"/>
    <property type="match status" value="1"/>
</dbReference>
<dbReference type="InterPro" id="IPR027640">
    <property type="entry name" value="Kinesin-like_fam"/>
</dbReference>
<keyword evidence="2" id="KW-0547">Nucleotide-binding</keyword>
<dbReference type="GO" id="GO:0007018">
    <property type="term" value="P:microtubule-based movement"/>
    <property type="evidence" value="ECO:0007669"/>
    <property type="project" value="InterPro"/>
</dbReference>
<dbReference type="GO" id="GO:0008017">
    <property type="term" value="F:microtubule binding"/>
    <property type="evidence" value="ECO:0007669"/>
    <property type="project" value="InterPro"/>
</dbReference>
<dbReference type="GO" id="GO:0005524">
    <property type="term" value="F:ATP binding"/>
    <property type="evidence" value="ECO:0007669"/>
    <property type="project" value="UniProtKB-UniRule"/>
</dbReference>
<comment type="similarity">
    <text evidence="2">Belongs to the TRAFAC class myosin-kinesin ATPase superfamily. Kinesin family.</text>
</comment>
<proteinExistence type="inferred from homology"/>
<dbReference type="GO" id="GO:0015630">
    <property type="term" value="C:microtubule cytoskeleton"/>
    <property type="evidence" value="ECO:0007669"/>
    <property type="project" value="TreeGrafter"/>
</dbReference>
<evidence type="ECO:0000256" key="2">
    <source>
        <dbReference type="PROSITE-ProRule" id="PRU00283"/>
    </source>
</evidence>
<keyword evidence="1 2" id="KW-0505">Motor protein</keyword>
<dbReference type="Pfam" id="PF16796">
    <property type="entry name" value="Microtub_bd"/>
    <property type="match status" value="1"/>
</dbReference>
<evidence type="ECO:0000313" key="5">
    <source>
        <dbReference type="EMBL" id="JAP32573.1"/>
    </source>
</evidence>
<evidence type="ECO:0000256" key="3">
    <source>
        <dbReference type="SAM" id="Coils"/>
    </source>
</evidence>
<dbReference type="InterPro" id="IPR027417">
    <property type="entry name" value="P-loop_NTPase"/>
</dbReference>
<dbReference type="InterPro" id="IPR031852">
    <property type="entry name" value="Vik1/Cik1_MT-bd"/>
</dbReference>
<dbReference type="SMART" id="SM00129">
    <property type="entry name" value="KISc"/>
    <property type="match status" value="1"/>
</dbReference>
<dbReference type="AlphaFoldDB" id="A0A0V0IJ18"/>